<comment type="caution">
    <text evidence="2">The sequence shown here is derived from an EMBL/GenBank/DDBJ whole genome shotgun (WGS) entry which is preliminary data.</text>
</comment>
<accession>A0A5C5V249</accession>
<dbReference type="Proteomes" id="UP000316714">
    <property type="component" value="Unassembled WGS sequence"/>
</dbReference>
<evidence type="ECO:0000259" key="1">
    <source>
        <dbReference type="SMART" id="SM00471"/>
    </source>
</evidence>
<protein>
    <recommendedName>
        <fullName evidence="1">HD/PDEase domain-containing protein</fullName>
    </recommendedName>
</protein>
<keyword evidence="3" id="KW-1185">Reference proteome</keyword>
<dbReference type="RefSeq" id="WP_146567866.1">
    <property type="nucleotide sequence ID" value="NZ_SIHJ01000003.1"/>
</dbReference>
<dbReference type="Gene3D" id="1.10.3210.10">
    <property type="entry name" value="Hypothetical protein af1432"/>
    <property type="match status" value="1"/>
</dbReference>
<evidence type="ECO:0000313" key="3">
    <source>
        <dbReference type="Proteomes" id="UP000316714"/>
    </source>
</evidence>
<dbReference type="SUPFAM" id="SSF109604">
    <property type="entry name" value="HD-domain/PDEase-like"/>
    <property type="match status" value="1"/>
</dbReference>
<dbReference type="SMART" id="SM00471">
    <property type="entry name" value="HDc"/>
    <property type="match status" value="1"/>
</dbReference>
<dbReference type="PANTHER" id="PTHR40517">
    <property type="entry name" value="METAL-DEPENDENT PHOSPHOHYDROLASE, HD SUPERFAMILY-RELATED"/>
    <property type="match status" value="1"/>
</dbReference>
<dbReference type="InterPro" id="IPR039967">
    <property type="entry name" value="MJ1020-like"/>
</dbReference>
<feature type="domain" description="HD/PDEase" evidence="1">
    <location>
        <begin position="66"/>
        <end position="203"/>
    </location>
</feature>
<dbReference type="PANTHER" id="PTHR40517:SF1">
    <property type="entry name" value="METAL-DEPENDENT PHOSPHOHYDROLASE, HD SUPERFAMILY-RELATED"/>
    <property type="match status" value="1"/>
</dbReference>
<evidence type="ECO:0000313" key="2">
    <source>
        <dbReference type="EMBL" id="TWT32471.1"/>
    </source>
</evidence>
<dbReference type="AlphaFoldDB" id="A0A5C5V249"/>
<dbReference type="InterPro" id="IPR003607">
    <property type="entry name" value="HD/PDEase_dom"/>
</dbReference>
<organism evidence="2 3">
    <name type="scientific">Posidoniimonas corsicana</name>
    <dbReference type="NCBI Taxonomy" id="1938618"/>
    <lineage>
        <taxon>Bacteria</taxon>
        <taxon>Pseudomonadati</taxon>
        <taxon>Planctomycetota</taxon>
        <taxon>Planctomycetia</taxon>
        <taxon>Pirellulales</taxon>
        <taxon>Lacipirellulaceae</taxon>
        <taxon>Posidoniimonas</taxon>
    </lineage>
</organism>
<dbReference type="OrthoDB" id="247014at2"/>
<name>A0A5C5V249_9BACT</name>
<gene>
    <name evidence="2" type="ORF">KOR34_42340</name>
</gene>
<sequence>MIERPELEGSPFDPKKYGSTAKKLDDQLMAEISPAWAPMLQEFLVDAELLAMQKWANSVAVKRLRHNDHGPVHMRIAALHSLRILNKLIEGNVQPSVVTEGYGERVHAEVALVLGALMHDVGMGVTRQKHEWHSAAMADRMFDRYLPKFFPDDIASQVMVRTLAREIIIGHMGNEKVYSVEAGALLVADGTDMTSGRSRLVGMLHKEPAVGDMHKISADAVTKVCIETGENKPVAISILMDDYAGIFQVEQVLMPKVDASPIKGFLEINVRVTGEPERRYLR</sequence>
<reference evidence="2 3" key="1">
    <citation type="submission" date="2019-02" db="EMBL/GenBank/DDBJ databases">
        <title>Deep-cultivation of Planctomycetes and their phenomic and genomic characterization uncovers novel biology.</title>
        <authorList>
            <person name="Wiegand S."/>
            <person name="Jogler M."/>
            <person name="Boedeker C."/>
            <person name="Pinto D."/>
            <person name="Vollmers J."/>
            <person name="Rivas-Marin E."/>
            <person name="Kohn T."/>
            <person name="Peeters S.H."/>
            <person name="Heuer A."/>
            <person name="Rast P."/>
            <person name="Oberbeckmann S."/>
            <person name="Bunk B."/>
            <person name="Jeske O."/>
            <person name="Meyerdierks A."/>
            <person name="Storesund J.E."/>
            <person name="Kallscheuer N."/>
            <person name="Luecker S."/>
            <person name="Lage O.M."/>
            <person name="Pohl T."/>
            <person name="Merkel B.J."/>
            <person name="Hornburger P."/>
            <person name="Mueller R.-W."/>
            <person name="Bruemmer F."/>
            <person name="Labrenz M."/>
            <person name="Spormann A.M."/>
            <person name="Op Den Camp H."/>
            <person name="Overmann J."/>
            <person name="Amann R."/>
            <person name="Jetten M.S.M."/>
            <person name="Mascher T."/>
            <person name="Medema M.H."/>
            <person name="Devos D.P."/>
            <person name="Kaster A.-K."/>
            <person name="Ovreas L."/>
            <person name="Rohde M."/>
            <person name="Galperin M.Y."/>
            <person name="Jogler C."/>
        </authorList>
    </citation>
    <scope>NUCLEOTIDE SEQUENCE [LARGE SCALE GENOMIC DNA]</scope>
    <source>
        <strain evidence="2 3">KOR34</strain>
    </source>
</reference>
<dbReference type="EMBL" id="SIHJ01000003">
    <property type="protein sequence ID" value="TWT32471.1"/>
    <property type="molecule type" value="Genomic_DNA"/>
</dbReference>
<proteinExistence type="predicted"/>